<feature type="transmembrane region" description="Helical" evidence="1">
    <location>
        <begin position="76"/>
        <end position="103"/>
    </location>
</feature>
<dbReference type="SUPFAM" id="SSF109604">
    <property type="entry name" value="HD-domain/PDEase-like"/>
    <property type="match status" value="1"/>
</dbReference>
<evidence type="ECO:0000259" key="3">
    <source>
        <dbReference type="PROSITE" id="PS51832"/>
    </source>
</evidence>
<evidence type="ECO:0000313" key="4">
    <source>
        <dbReference type="EMBL" id="NNM45795.1"/>
    </source>
</evidence>
<evidence type="ECO:0000259" key="2">
    <source>
        <dbReference type="PROSITE" id="PS51831"/>
    </source>
</evidence>
<dbReference type="InterPro" id="IPR003607">
    <property type="entry name" value="HD/PDEase_dom"/>
</dbReference>
<keyword evidence="5" id="KW-1185">Reference proteome</keyword>
<reference evidence="4 5" key="1">
    <citation type="submission" date="2020-04" db="EMBL/GenBank/DDBJ databases">
        <title>Knoellia sp. isolate from air conditioner.</title>
        <authorList>
            <person name="Chea S."/>
            <person name="Kim D.-U."/>
        </authorList>
    </citation>
    <scope>NUCLEOTIDE SEQUENCE [LARGE SCALE GENOMIC DNA]</scope>
    <source>
        <strain evidence="4 5">DB2414S</strain>
    </source>
</reference>
<keyword evidence="1" id="KW-0472">Membrane</keyword>
<feature type="transmembrane region" description="Helical" evidence="1">
    <location>
        <begin position="196"/>
        <end position="214"/>
    </location>
</feature>
<dbReference type="EMBL" id="JABEPQ010000001">
    <property type="protein sequence ID" value="NNM45795.1"/>
    <property type="molecule type" value="Genomic_DNA"/>
</dbReference>
<feature type="domain" description="HD-GYP" evidence="3">
    <location>
        <begin position="243"/>
        <end position="438"/>
    </location>
</feature>
<dbReference type="SMART" id="SM00471">
    <property type="entry name" value="HDc"/>
    <property type="match status" value="1"/>
</dbReference>
<feature type="domain" description="HD" evidence="2">
    <location>
        <begin position="265"/>
        <end position="387"/>
    </location>
</feature>
<feature type="transmembrane region" description="Helical" evidence="1">
    <location>
        <begin position="153"/>
        <end position="176"/>
    </location>
</feature>
<feature type="transmembrane region" description="Helical" evidence="1">
    <location>
        <begin position="220"/>
        <end position="237"/>
    </location>
</feature>
<dbReference type="PANTHER" id="PTHR45228:SF4">
    <property type="entry name" value="LIPOPROTEIN"/>
    <property type="match status" value="1"/>
</dbReference>
<dbReference type="PROSITE" id="PS51832">
    <property type="entry name" value="HD_GYP"/>
    <property type="match status" value="1"/>
</dbReference>
<dbReference type="Gene3D" id="1.10.3210.10">
    <property type="entry name" value="Hypothetical protein af1432"/>
    <property type="match status" value="1"/>
</dbReference>
<protein>
    <submittedName>
        <fullName evidence="4">HD domain-containing protein</fullName>
    </submittedName>
</protein>
<comment type="caution">
    <text evidence="4">The sequence shown here is derived from an EMBL/GenBank/DDBJ whole genome shotgun (WGS) entry which is preliminary data.</text>
</comment>
<feature type="transmembrane region" description="Helical" evidence="1">
    <location>
        <begin position="110"/>
        <end position="133"/>
    </location>
</feature>
<gene>
    <name evidence="4" type="ORF">HJG52_07220</name>
</gene>
<keyword evidence="1" id="KW-1133">Transmembrane helix</keyword>
<keyword evidence="1" id="KW-0812">Transmembrane</keyword>
<name>A0A849HCY6_9MICO</name>
<feature type="transmembrane region" description="Helical" evidence="1">
    <location>
        <begin position="20"/>
        <end position="39"/>
    </location>
</feature>
<evidence type="ECO:0000256" key="1">
    <source>
        <dbReference type="SAM" id="Phobius"/>
    </source>
</evidence>
<dbReference type="InterPro" id="IPR052020">
    <property type="entry name" value="Cyclic_di-GMP/3'3'-cGAMP_PDE"/>
</dbReference>
<dbReference type="RefSeq" id="WP_171242777.1">
    <property type="nucleotide sequence ID" value="NZ_JABEPQ010000001.1"/>
</dbReference>
<evidence type="ECO:0000313" key="5">
    <source>
        <dbReference type="Proteomes" id="UP000588586"/>
    </source>
</evidence>
<dbReference type="PROSITE" id="PS51831">
    <property type="entry name" value="HD"/>
    <property type="match status" value="1"/>
</dbReference>
<proteinExistence type="predicted"/>
<sequence length="491" mass="52144">MNEDSGRDVKPSRLGSASTVAFAIATATLAVLLLAVGWWQTGPPHDWLAILVLSSFGLSAWLLRESHVGARVQLNFISIILLAAAVIVGPVGAGLVGAVALVLNFDRAPWVAQVFNIAMFSSVGSLGGLVYLWSGGMDEIGRSSGVGQLLLGVGLPLMIADVAQCILNAVLIAGILRVSGGTPLRSSIVQLLGNSGLAYVGYGVVGFLFVVLWIPAGVGWFSAVLVLAPLFVARWAFEQYGEEFRAHERTLRALVSAEEKKEAGNIGHSERVGQLSEWIAEAIGLGHKETQDVRTAGMLHDVGTVAVPSRLLRGREPLTDAGMVELAAHARAGVRLVEGIGFLRDSLEGIAHHHERFDGRGYPSALAGQEIPMAARIVAVADTFDALTTPRPYRAAHTTVEALRMIHERAGVQFDPVVCDALTKALARHPWAHRGGESVASGSADAVMHYDEPEFSDLLAERADLRALVRDREIGASTARQAAGRAGMRVP</sequence>
<dbReference type="Proteomes" id="UP000588586">
    <property type="component" value="Unassembled WGS sequence"/>
</dbReference>
<dbReference type="AlphaFoldDB" id="A0A849HCY6"/>
<dbReference type="InterPro" id="IPR037522">
    <property type="entry name" value="HD_GYP_dom"/>
</dbReference>
<accession>A0A849HCY6</accession>
<dbReference type="InterPro" id="IPR006674">
    <property type="entry name" value="HD_domain"/>
</dbReference>
<dbReference type="Pfam" id="PF13487">
    <property type="entry name" value="HD_5"/>
    <property type="match status" value="1"/>
</dbReference>
<dbReference type="CDD" id="cd00077">
    <property type="entry name" value="HDc"/>
    <property type="match status" value="1"/>
</dbReference>
<organism evidence="4 5">
    <name type="scientific">Knoellia koreensis</name>
    <dbReference type="NCBI Taxonomy" id="2730921"/>
    <lineage>
        <taxon>Bacteria</taxon>
        <taxon>Bacillati</taxon>
        <taxon>Actinomycetota</taxon>
        <taxon>Actinomycetes</taxon>
        <taxon>Micrococcales</taxon>
        <taxon>Intrasporangiaceae</taxon>
        <taxon>Knoellia</taxon>
    </lineage>
</organism>
<dbReference type="PANTHER" id="PTHR45228">
    <property type="entry name" value="CYCLIC DI-GMP PHOSPHODIESTERASE TM_0186-RELATED"/>
    <property type="match status" value="1"/>
</dbReference>
<feature type="transmembrane region" description="Helical" evidence="1">
    <location>
        <begin position="46"/>
        <end position="64"/>
    </location>
</feature>